<protein>
    <submittedName>
        <fullName evidence="2">DUF4229 domain-containing protein</fullName>
    </submittedName>
</protein>
<gene>
    <name evidence="2" type="ORF">F0U47_05305</name>
</gene>
<reference evidence="2 3" key="2">
    <citation type="submission" date="2019-09" db="EMBL/GenBank/DDBJ databases">
        <authorList>
            <person name="Jin C."/>
        </authorList>
    </citation>
    <scope>NUCLEOTIDE SEQUENCE [LARGE SCALE GENOMIC DNA]</scope>
    <source>
        <strain evidence="2 3">BN140041</strain>
    </source>
</reference>
<sequence length="86" mass="9755">MKEFWVYTLLRLGLFFGSGAIVFGIWFLITGDVPLIWVIVIAFAVSGVASYFLLERQREKLAEKVQGRAAKAAEKFEQQRAKEDAD</sequence>
<dbReference type="InterPro" id="IPR025323">
    <property type="entry name" value="DUF4229"/>
</dbReference>
<dbReference type="EMBL" id="VUJW01000002">
    <property type="protein sequence ID" value="KAA1428348.1"/>
    <property type="molecule type" value="Genomic_DNA"/>
</dbReference>
<keyword evidence="3" id="KW-1185">Reference proteome</keyword>
<evidence type="ECO:0000313" key="2">
    <source>
        <dbReference type="EMBL" id="KAA1428348.1"/>
    </source>
</evidence>
<accession>A0A5B1M779</accession>
<dbReference type="Pfam" id="PF14012">
    <property type="entry name" value="DUF4229"/>
    <property type="match status" value="1"/>
</dbReference>
<organism evidence="2 3">
    <name type="scientific">Nocardioides antri</name>
    <dbReference type="NCBI Taxonomy" id="2607659"/>
    <lineage>
        <taxon>Bacteria</taxon>
        <taxon>Bacillati</taxon>
        <taxon>Actinomycetota</taxon>
        <taxon>Actinomycetes</taxon>
        <taxon>Propionibacteriales</taxon>
        <taxon>Nocardioidaceae</taxon>
        <taxon>Nocardioides</taxon>
    </lineage>
</organism>
<dbReference type="Proteomes" id="UP000324351">
    <property type="component" value="Unassembled WGS sequence"/>
</dbReference>
<feature type="transmembrane region" description="Helical" evidence="1">
    <location>
        <begin position="12"/>
        <end position="29"/>
    </location>
</feature>
<name>A0A5B1M779_9ACTN</name>
<keyword evidence="1" id="KW-0812">Transmembrane</keyword>
<dbReference type="RefSeq" id="WP_149749285.1">
    <property type="nucleotide sequence ID" value="NZ_VUJW01000002.1"/>
</dbReference>
<proteinExistence type="predicted"/>
<dbReference type="AlphaFoldDB" id="A0A5B1M779"/>
<evidence type="ECO:0000256" key="1">
    <source>
        <dbReference type="SAM" id="Phobius"/>
    </source>
</evidence>
<keyword evidence="1" id="KW-0472">Membrane</keyword>
<reference evidence="2 3" key="1">
    <citation type="submission" date="2019-09" db="EMBL/GenBank/DDBJ databases">
        <title>Nocardioides panacisoli sp. nov., isolated from the soil of a ginseng field.</title>
        <authorList>
            <person name="Cho C."/>
        </authorList>
    </citation>
    <scope>NUCLEOTIDE SEQUENCE [LARGE SCALE GENOMIC DNA]</scope>
    <source>
        <strain evidence="2 3">BN140041</strain>
    </source>
</reference>
<evidence type="ECO:0000313" key="3">
    <source>
        <dbReference type="Proteomes" id="UP000324351"/>
    </source>
</evidence>
<comment type="caution">
    <text evidence="2">The sequence shown here is derived from an EMBL/GenBank/DDBJ whole genome shotgun (WGS) entry which is preliminary data.</text>
</comment>
<feature type="transmembrane region" description="Helical" evidence="1">
    <location>
        <begin position="35"/>
        <end position="54"/>
    </location>
</feature>
<keyword evidence="1" id="KW-1133">Transmembrane helix</keyword>